<evidence type="ECO:0000313" key="2">
    <source>
        <dbReference type="Proteomes" id="UP000516862"/>
    </source>
</evidence>
<name>A0A7H2PSU9_9GAMM</name>
<protein>
    <submittedName>
        <fullName evidence="1">Uncharacterized protein</fullName>
    </submittedName>
</protein>
<dbReference type="EMBL" id="CP061561">
    <property type="protein sequence ID" value="QNX05932.1"/>
    <property type="molecule type" value="Genomic_DNA"/>
</dbReference>
<sequence length="55" mass="6523">MLFSEKEIEDLKFCSDIARYLNKYDYKDVVSKKGIQKLYSLHRLCCIKPLTAEFS</sequence>
<evidence type="ECO:0000313" key="1">
    <source>
        <dbReference type="EMBL" id="QNX05932.1"/>
    </source>
</evidence>
<dbReference type="Proteomes" id="UP000516862">
    <property type="component" value="Chromosome"/>
</dbReference>
<dbReference type="RefSeq" id="WP_171496325.1">
    <property type="nucleotide sequence ID" value="NZ_BKEE01000043.1"/>
</dbReference>
<reference evidence="1 2" key="2">
    <citation type="submission" date="2020-09" db="EMBL/GenBank/DDBJ databases">
        <authorList>
            <person name="Chen F.-J."/>
            <person name="Lee Y.-T."/>
        </authorList>
    </citation>
    <scope>NUCLEOTIDE SEQUENCE [LARGE SCALE GENOMIC DNA]</scope>
    <source>
        <strain evidence="1 2">AS73</strain>
    </source>
</reference>
<proteinExistence type="predicted"/>
<reference evidence="2" key="1">
    <citation type="submission" date="2020-09" db="EMBL/GenBank/DDBJ databases">
        <title>Clinical and molecular characterization of Acinetobacter seifertii in Taiwan.</title>
        <authorList>
            <person name="Li L.-H."/>
            <person name="Yang Y.-S."/>
            <person name="Sun J.-R."/>
            <person name="Huang T.-W."/>
            <person name="Huang W.-C."/>
            <person name="Wang Y.-C."/>
            <person name="Kuo T.-H."/>
            <person name="Kuo S.-C."/>
            <person name="Chen T.-L."/>
        </authorList>
    </citation>
    <scope>NUCLEOTIDE SEQUENCE [LARGE SCALE GENOMIC DNA]</scope>
    <source>
        <strain evidence="2">AS73</strain>
    </source>
</reference>
<accession>A0A7H2PSU9</accession>
<organism evidence="1 2">
    <name type="scientific">Acinetobacter seifertii</name>
    <dbReference type="NCBI Taxonomy" id="1530123"/>
    <lineage>
        <taxon>Bacteria</taxon>
        <taxon>Pseudomonadati</taxon>
        <taxon>Pseudomonadota</taxon>
        <taxon>Gammaproteobacteria</taxon>
        <taxon>Moraxellales</taxon>
        <taxon>Moraxellaceae</taxon>
        <taxon>Acinetobacter</taxon>
        <taxon>Acinetobacter calcoaceticus/baumannii complex</taxon>
    </lineage>
</organism>
<dbReference type="AlphaFoldDB" id="A0A7H2PSU9"/>
<gene>
    <name evidence="1" type="ORF">IC796_02965</name>
</gene>